<dbReference type="InterPro" id="IPR050266">
    <property type="entry name" value="AB_hydrolase_sf"/>
</dbReference>
<protein>
    <submittedName>
        <fullName evidence="2">Beta-ketoadipate enol-lactone hydrolase</fullName>
    </submittedName>
</protein>
<dbReference type="InterPro" id="IPR029058">
    <property type="entry name" value="AB_hydrolase_fold"/>
</dbReference>
<dbReference type="Proteomes" id="UP000007392">
    <property type="component" value="Chromosome"/>
</dbReference>
<evidence type="ECO:0000313" key="3">
    <source>
        <dbReference type="Proteomes" id="UP000007392"/>
    </source>
</evidence>
<dbReference type="RefSeq" id="WP_014652621.1">
    <property type="nucleotide sequence ID" value="NC_017672.3"/>
</dbReference>
<organism evidence="2 3">
    <name type="scientific">Paenibacillus mucilaginosus K02</name>
    <dbReference type="NCBI Taxonomy" id="997761"/>
    <lineage>
        <taxon>Bacteria</taxon>
        <taxon>Bacillati</taxon>
        <taxon>Bacillota</taxon>
        <taxon>Bacilli</taxon>
        <taxon>Bacillales</taxon>
        <taxon>Paenibacillaceae</taxon>
        <taxon>Paenibacillus</taxon>
    </lineage>
</organism>
<dbReference type="PATRIC" id="fig|997761.3.peg.6416"/>
<dbReference type="GO" id="GO:0016787">
    <property type="term" value="F:hydrolase activity"/>
    <property type="evidence" value="ECO:0007669"/>
    <property type="project" value="UniProtKB-KW"/>
</dbReference>
<name>I0BSC3_9BACL</name>
<accession>I0BSC3</accession>
<dbReference type="SUPFAM" id="SSF53474">
    <property type="entry name" value="alpha/beta-Hydrolases"/>
    <property type="match status" value="1"/>
</dbReference>
<sequence length="521" mass="59349">MLHRTSFSSDIHYEWLPCASPSAPTLVMIHGAGLNSSFWFSVVPLLQARCSLLLYDLRGHGRSQDAPDTFTPDDHLLDLQRLLDRLGIGQAAFIGHEFGALLAARFAQLKPSVVDRLILISPPPAFPLSAAEEEYEGRLALTETSGMPALGERMARKLTVKHTESAVRRRITQAFVRCGASGYARWIRQILNPDGPSWHPPGKPVLLLSGEHDELCTPSAAGIMHALWDTSLFLVVPGAASLLFVDQPIYTADWIEYFMRRPKGELSVRPAAQREIQRLLRPVIRQDAAPQMSKPLLQVRCLGTFEVRLNGKLVEESWNTRHAKSLLIYLIFHPAAGREELCERLFPEVEHSKAMRNLRVYLSHFAKLLEMPAGKDPVLHVERDLIRLNGRIQCDLEDYLTDLQRALDTHEPEDKYALCRNLLERLKGKIIPGSYDPFSLSLREQVEHGWEQLCLWAADYCLQDKQELEAAPFLQSALLYCPSDELPFYDRLITLYQRRGMQRELRKWTRKRDAALKRLPE</sequence>
<dbReference type="EMBL" id="CP003422">
    <property type="protein sequence ID" value="AFH65270.1"/>
    <property type="molecule type" value="Genomic_DNA"/>
</dbReference>
<keyword evidence="2" id="KW-0378">Hydrolase</keyword>
<proteinExistence type="predicted"/>
<dbReference type="KEGG" id="pmw:B2K_31975"/>
<dbReference type="Gene3D" id="1.25.40.10">
    <property type="entry name" value="Tetratricopeptide repeat domain"/>
    <property type="match status" value="1"/>
</dbReference>
<dbReference type="AlphaFoldDB" id="I0BSC3"/>
<reference evidence="2 3" key="1">
    <citation type="submission" date="2013-06" db="EMBL/GenBank/DDBJ databases">
        <title>Complete genome sequence of Paenibacillus mucilaginosus K02.</title>
        <authorList>
            <person name="Xiao B."/>
            <person name="Sun L."/>
            <person name="Xiao L."/>
            <person name="Lian B."/>
        </authorList>
    </citation>
    <scope>NUCLEOTIDE SEQUENCE [LARGE SCALE GENOMIC DNA]</scope>
    <source>
        <strain evidence="2 3">K02</strain>
    </source>
</reference>
<dbReference type="Gene3D" id="1.10.10.10">
    <property type="entry name" value="Winged helix-like DNA-binding domain superfamily/Winged helix DNA-binding domain"/>
    <property type="match status" value="1"/>
</dbReference>
<dbReference type="OrthoDB" id="9805423at2"/>
<dbReference type="InterPro" id="IPR000073">
    <property type="entry name" value="AB_hydrolase_1"/>
</dbReference>
<dbReference type="PANTHER" id="PTHR43798">
    <property type="entry name" value="MONOACYLGLYCEROL LIPASE"/>
    <property type="match status" value="1"/>
</dbReference>
<dbReference type="InterPro" id="IPR011990">
    <property type="entry name" value="TPR-like_helical_dom_sf"/>
</dbReference>
<dbReference type="InterPro" id="IPR036388">
    <property type="entry name" value="WH-like_DNA-bd_sf"/>
</dbReference>
<dbReference type="Pfam" id="PF00561">
    <property type="entry name" value="Abhydrolase_1"/>
    <property type="match status" value="1"/>
</dbReference>
<feature type="domain" description="AB hydrolase-1" evidence="1">
    <location>
        <begin position="24"/>
        <end position="246"/>
    </location>
</feature>
<gene>
    <name evidence="2" type="ORF">B2K_31975</name>
</gene>
<evidence type="ECO:0000313" key="2">
    <source>
        <dbReference type="EMBL" id="AFH65270.1"/>
    </source>
</evidence>
<evidence type="ECO:0000259" key="1">
    <source>
        <dbReference type="Pfam" id="PF00561"/>
    </source>
</evidence>
<dbReference type="HOGENOM" id="CLU_519567_0_0_9"/>
<dbReference type="Gene3D" id="3.40.50.1820">
    <property type="entry name" value="alpha/beta hydrolase"/>
    <property type="match status" value="1"/>
</dbReference>